<accession>A0ABS4YEV1</accession>
<evidence type="ECO:0000313" key="2">
    <source>
        <dbReference type="EMBL" id="MBP2407321.1"/>
    </source>
</evidence>
<reference evidence="2 3" key="1">
    <citation type="submission" date="2021-03" db="EMBL/GenBank/DDBJ databases">
        <title>Sequencing the genomes of 1000 actinobacteria strains.</title>
        <authorList>
            <person name="Klenk H.-P."/>
        </authorList>
    </citation>
    <scope>NUCLEOTIDE SEQUENCE [LARGE SCALE GENOMIC DNA]</scope>
    <source>
        <strain evidence="2 3">DSM 14564</strain>
    </source>
</reference>
<sequence length="356" mass="38735">MPAEIHPVADSWPDGLLVYEARHETTVLSAPLRAVIDDARESGRRAVLVTPATSVISWAVAERLREADGMWAVRTLDGRLFNALSGYEAASPAELWDEPTEHAMRLDTFSGPPSGGDAYLSLDVYARERASAGTRFGGLAESLVRSLGAEALESWGQQEPTTRRWDPRGLTSSLRSQMPVTTPHYVSGPYGTVFSTTVARTSKGLLEHTRGMVPIGEFDRQLEAGGAIHLARHPRLETALVELAQSFRPTVAMVSLTQAVRTGGGTGQRAAARWPDQPVAVLIGARAVRDLDLDLDELAQRHDVTHVGSHRAPCALLRLSGPDPMWHQFVAFTHDLDEERLASALAVDFARIREAS</sequence>
<dbReference type="InterPro" id="IPR046175">
    <property type="entry name" value="DUF6177"/>
</dbReference>
<gene>
    <name evidence="2" type="ORF">JOF44_000224</name>
</gene>
<feature type="region of interest" description="Disordered" evidence="1">
    <location>
        <begin position="155"/>
        <end position="174"/>
    </location>
</feature>
<evidence type="ECO:0000313" key="3">
    <source>
        <dbReference type="Proteomes" id="UP000698222"/>
    </source>
</evidence>
<dbReference type="Proteomes" id="UP000698222">
    <property type="component" value="Unassembled WGS sequence"/>
</dbReference>
<protein>
    <submittedName>
        <fullName evidence="2">Uncharacterized protein</fullName>
    </submittedName>
</protein>
<name>A0ABS4YEV1_9MICO</name>
<comment type="caution">
    <text evidence="2">The sequence shown here is derived from an EMBL/GenBank/DDBJ whole genome shotgun (WGS) entry which is preliminary data.</text>
</comment>
<evidence type="ECO:0000256" key="1">
    <source>
        <dbReference type="SAM" id="MobiDB-lite"/>
    </source>
</evidence>
<proteinExistence type="predicted"/>
<keyword evidence="3" id="KW-1185">Reference proteome</keyword>
<organism evidence="2 3">
    <name type="scientific">Brachybacterium fresconis</name>
    <dbReference type="NCBI Taxonomy" id="173363"/>
    <lineage>
        <taxon>Bacteria</taxon>
        <taxon>Bacillati</taxon>
        <taxon>Actinomycetota</taxon>
        <taxon>Actinomycetes</taxon>
        <taxon>Micrococcales</taxon>
        <taxon>Dermabacteraceae</taxon>
        <taxon>Brachybacterium</taxon>
    </lineage>
</organism>
<dbReference type="RefSeq" id="WP_209886339.1">
    <property type="nucleotide sequence ID" value="NZ_BAAAJV010000022.1"/>
</dbReference>
<dbReference type="EMBL" id="JAGIOC010000001">
    <property type="protein sequence ID" value="MBP2407321.1"/>
    <property type="molecule type" value="Genomic_DNA"/>
</dbReference>
<dbReference type="Pfam" id="PF19674">
    <property type="entry name" value="DUF6177"/>
    <property type="match status" value="1"/>
</dbReference>